<dbReference type="RefSeq" id="WP_344507825.1">
    <property type="nucleotide sequence ID" value="NZ_BAAAQD010000018.1"/>
</dbReference>
<dbReference type="PROSITE" id="PS00143">
    <property type="entry name" value="INSULINASE"/>
    <property type="match status" value="1"/>
</dbReference>
<dbReference type="EMBL" id="BAAAQD010000018">
    <property type="protein sequence ID" value="GAA1544784.1"/>
    <property type="molecule type" value="Genomic_DNA"/>
</dbReference>
<dbReference type="PANTHER" id="PTHR11851">
    <property type="entry name" value="METALLOPROTEASE"/>
    <property type="match status" value="1"/>
</dbReference>
<name>A0ABP4MHY6_9ACTN</name>
<dbReference type="InterPro" id="IPR011249">
    <property type="entry name" value="Metalloenz_LuxS/M16"/>
</dbReference>
<dbReference type="SUPFAM" id="SSF63411">
    <property type="entry name" value="LuxS/MPP-like metallohydrolase"/>
    <property type="match status" value="2"/>
</dbReference>
<dbReference type="Gene3D" id="3.30.830.10">
    <property type="entry name" value="Metalloenzyme, LuxS/M16 peptidase-like"/>
    <property type="match status" value="2"/>
</dbReference>
<evidence type="ECO:0000256" key="1">
    <source>
        <dbReference type="ARBA" id="ARBA00007261"/>
    </source>
</evidence>
<dbReference type="Proteomes" id="UP001501470">
    <property type="component" value="Unassembled WGS sequence"/>
</dbReference>
<keyword evidence="6" id="KW-1185">Reference proteome</keyword>
<evidence type="ECO:0000256" key="2">
    <source>
        <dbReference type="RuleBase" id="RU004447"/>
    </source>
</evidence>
<dbReference type="Pfam" id="PF05193">
    <property type="entry name" value="Peptidase_M16_C"/>
    <property type="match status" value="1"/>
</dbReference>
<evidence type="ECO:0000259" key="3">
    <source>
        <dbReference type="Pfam" id="PF00675"/>
    </source>
</evidence>
<evidence type="ECO:0000313" key="5">
    <source>
        <dbReference type="EMBL" id="GAA1544784.1"/>
    </source>
</evidence>
<comment type="caution">
    <text evidence="5">The sequence shown here is derived from an EMBL/GenBank/DDBJ whole genome shotgun (WGS) entry which is preliminary data.</text>
</comment>
<comment type="similarity">
    <text evidence="1 2">Belongs to the peptidase M16 family.</text>
</comment>
<dbReference type="Pfam" id="PF00675">
    <property type="entry name" value="Peptidase_M16"/>
    <property type="match status" value="1"/>
</dbReference>
<protein>
    <submittedName>
        <fullName evidence="5">Pitrilysin family protein</fullName>
    </submittedName>
</protein>
<sequence length="437" mass="47269">MVSRPLTQTLADDPLGGTVRRTVLPNGLRILTEAIPSMRSVSFGVWVGIGSRDETPALSGVSHFLEHLLFKGTKRRSALEISSQIEAVGGETNAFTAKEYTCYYARVLDADLPLAIDVVCDLVIDSVLTDADVETERGVILEEIAMHDDEPGDEVHDVFTEAIFGNHPLGRQISGTVSSISALTRKQIDGFYRRRYQPSQMVVAAAGNLDHAKVVKAVRAAFSGLSDATDPAPRRSRTTRVPSRSGQIVVRAKDTEQAHVVLGCVGYPRQHDNRFALGALNNVLGGGMSSRLFQQIREQRGLAYSVYSFTSQYSDAGLFGVYAGCAPGKVEEVLAITRDELARVAEEGVTDVEVERGKGMLKGAVVLGLEDTGSRMSRLGKGELLYDELLSVDEVLRRVDLVTPEMVRQVAGELLSRPMSLAVIGEFDDNAFAGALG</sequence>
<dbReference type="PANTHER" id="PTHR11851:SF49">
    <property type="entry name" value="MITOCHONDRIAL-PROCESSING PEPTIDASE SUBUNIT ALPHA"/>
    <property type="match status" value="1"/>
</dbReference>
<feature type="domain" description="Peptidase M16 N-terminal" evidence="3">
    <location>
        <begin position="29"/>
        <end position="176"/>
    </location>
</feature>
<gene>
    <name evidence="5" type="ORF">GCM10009827_075810</name>
</gene>
<evidence type="ECO:0000313" key="6">
    <source>
        <dbReference type="Proteomes" id="UP001501470"/>
    </source>
</evidence>
<evidence type="ECO:0000259" key="4">
    <source>
        <dbReference type="Pfam" id="PF05193"/>
    </source>
</evidence>
<dbReference type="InterPro" id="IPR007863">
    <property type="entry name" value="Peptidase_M16_C"/>
</dbReference>
<reference evidence="6" key="1">
    <citation type="journal article" date="2019" name="Int. J. Syst. Evol. Microbiol.">
        <title>The Global Catalogue of Microorganisms (GCM) 10K type strain sequencing project: providing services to taxonomists for standard genome sequencing and annotation.</title>
        <authorList>
            <consortium name="The Broad Institute Genomics Platform"/>
            <consortium name="The Broad Institute Genome Sequencing Center for Infectious Disease"/>
            <person name="Wu L."/>
            <person name="Ma J."/>
        </authorList>
    </citation>
    <scope>NUCLEOTIDE SEQUENCE [LARGE SCALE GENOMIC DNA]</scope>
    <source>
        <strain evidence="6">JCM 15933</strain>
    </source>
</reference>
<dbReference type="InterPro" id="IPR001431">
    <property type="entry name" value="Pept_M16_Zn_BS"/>
</dbReference>
<accession>A0ABP4MHY6</accession>
<dbReference type="InterPro" id="IPR050361">
    <property type="entry name" value="MPP/UQCRC_Complex"/>
</dbReference>
<feature type="domain" description="Peptidase M16 C-terminal" evidence="4">
    <location>
        <begin position="183"/>
        <end position="359"/>
    </location>
</feature>
<dbReference type="InterPro" id="IPR011765">
    <property type="entry name" value="Pept_M16_N"/>
</dbReference>
<proteinExistence type="inferred from homology"/>
<organism evidence="5 6">
    <name type="scientific">Dactylosporangium maewongense</name>
    <dbReference type="NCBI Taxonomy" id="634393"/>
    <lineage>
        <taxon>Bacteria</taxon>
        <taxon>Bacillati</taxon>
        <taxon>Actinomycetota</taxon>
        <taxon>Actinomycetes</taxon>
        <taxon>Micromonosporales</taxon>
        <taxon>Micromonosporaceae</taxon>
        <taxon>Dactylosporangium</taxon>
    </lineage>
</organism>